<protein>
    <submittedName>
        <fullName evidence="2">Uncharacterized protein</fullName>
    </submittedName>
</protein>
<keyword evidence="1" id="KW-0472">Membrane</keyword>
<comment type="caution">
    <text evidence="2">The sequence shown here is derived from an EMBL/GenBank/DDBJ whole genome shotgun (WGS) entry which is preliminary data.</text>
</comment>
<evidence type="ECO:0000313" key="2">
    <source>
        <dbReference type="EMBL" id="KXB92352.1"/>
    </source>
</evidence>
<proteinExistence type="predicted"/>
<reference evidence="3" key="1">
    <citation type="submission" date="2016-01" db="EMBL/GenBank/DDBJ databases">
        <authorList>
            <person name="Mitreva M."/>
            <person name="Pepin K.H."/>
            <person name="Mihindukulasuriya K.A."/>
            <person name="Fulton R."/>
            <person name="Fronick C."/>
            <person name="O'Laughlin M."/>
            <person name="Miner T."/>
            <person name="Herter B."/>
            <person name="Rosa B.A."/>
            <person name="Cordes M."/>
            <person name="Tomlinson C."/>
            <person name="Wollam A."/>
            <person name="Palsikar V.B."/>
            <person name="Mardis E.R."/>
            <person name="Wilson R.K."/>
        </authorList>
    </citation>
    <scope>NUCLEOTIDE SEQUENCE [LARGE SCALE GENOMIC DNA]</scope>
    <source>
        <strain evidence="3">KA00182</strain>
    </source>
</reference>
<evidence type="ECO:0000313" key="3">
    <source>
        <dbReference type="Proteomes" id="UP000070160"/>
    </source>
</evidence>
<evidence type="ECO:0000256" key="1">
    <source>
        <dbReference type="SAM" id="Phobius"/>
    </source>
</evidence>
<dbReference type="AlphaFoldDB" id="A0A134CJF4"/>
<organism evidence="2 3">
    <name type="scientific">Megasphaera hutchinsoni</name>
    <dbReference type="NCBI Taxonomy" id="1588748"/>
    <lineage>
        <taxon>Bacteria</taxon>
        <taxon>Bacillati</taxon>
        <taxon>Bacillota</taxon>
        <taxon>Negativicutes</taxon>
        <taxon>Veillonellales</taxon>
        <taxon>Veillonellaceae</taxon>
        <taxon>Megasphaera</taxon>
    </lineage>
</organism>
<keyword evidence="1" id="KW-0812">Transmembrane</keyword>
<keyword evidence="1" id="KW-1133">Transmembrane helix</keyword>
<gene>
    <name evidence="2" type="ORF">HMPREF3182_00469</name>
</gene>
<name>A0A134CJF4_9FIRM</name>
<keyword evidence="3" id="KW-1185">Reference proteome</keyword>
<dbReference type="EMBL" id="LSDT01000014">
    <property type="protein sequence ID" value="KXB92352.1"/>
    <property type="molecule type" value="Genomic_DNA"/>
</dbReference>
<feature type="transmembrane region" description="Helical" evidence="1">
    <location>
        <begin position="21"/>
        <end position="45"/>
    </location>
</feature>
<dbReference type="Proteomes" id="UP000070160">
    <property type="component" value="Unassembled WGS sequence"/>
</dbReference>
<accession>A0A134CJF4</accession>
<sequence length="46" mass="5321">MGKTGNTIPIVPKIRQRQPKVIQMIFMGIQRVGLSVNIFFLLYFLL</sequence>